<dbReference type="EMBL" id="FXWK01000001">
    <property type="protein sequence ID" value="SMQ70387.1"/>
    <property type="molecule type" value="Genomic_DNA"/>
</dbReference>
<accession>A0A1Y6F6I0</accession>
<evidence type="ECO:0000256" key="1">
    <source>
        <dbReference type="SAM" id="MobiDB-lite"/>
    </source>
</evidence>
<name>A0A1Y6F6I0_9HYPH</name>
<gene>
    <name evidence="3" type="ORF">SAMN06295905_1893</name>
</gene>
<sequence length="215" mass="22280">MKTISTTAIVALMTASIGLGAVAPVLAQDNLAPPAAEQPAAPDNTMPAPGADRNLRNGPGPRHGGMGGPAGLFDVDRGAEAIEVAIVRLSHAIDLSDDQTTLFDTLKTDALAAAAEFETATKGLRPTPPAEGEAAVAPDISERFNNRIALDKARLAAHEAVQPAFTAFFDSLTDEQKAELMPARGERHAGAERHQGGFRPGHGGDAQRPMGPGNR</sequence>
<proteinExistence type="predicted"/>
<dbReference type="Pfam" id="PF07813">
    <property type="entry name" value="LTXXQ"/>
    <property type="match status" value="1"/>
</dbReference>
<feature type="signal peptide" evidence="2">
    <location>
        <begin position="1"/>
        <end position="27"/>
    </location>
</feature>
<feature type="region of interest" description="Disordered" evidence="1">
    <location>
        <begin position="182"/>
        <end position="215"/>
    </location>
</feature>
<dbReference type="Proteomes" id="UP000194474">
    <property type="component" value="Unassembled WGS sequence"/>
</dbReference>
<dbReference type="RefSeq" id="WP_170926407.1">
    <property type="nucleotide sequence ID" value="NZ_FXWK01000001.1"/>
</dbReference>
<dbReference type="AlphaFoldDB" id="A0A1Y6F6I0"/>
<keyword evidence="4" id="KW-1185">Reference proteome</keyword>
<feature type="region of interest" description="Disordered" evidence="1">
    <location>
        <begin position="34"/>
        <end position="71"/>
    </location>
</feature>
<evidence type="ECO:0000313" key="3">
    <source>
        <dbReference type="EMBL" id="SMQ70387.1"/>
    </source>
</evidence>
<evidence type="ECO:0000256" key="2">
    <source>
        <dbReference type="SAM" id="SignalP"/>
    </source>
</evidence>
<keyword evidence="2" id="KW-0732">Signal</keyword>
<reference evidence="4" key="1">
    <citation type="submission" date="2017-04" db="EMBL/GenBank/DDBJ databases">
        <authorList>
            <person name="Varghese N."/>
            <person name="Submissions S."/>
        </authorList>
    </citation>
    <scope>NUCLEOTIDE SEQUENCE [LARGE SCALE GENOMIC DNA]</scope>
</reference>
<dbReference type="InterPro" id="IPR012899">
    <property type="entry name" value="LTXXQ"/>
</dbReference>
<evidence type="ECO:0000313" key="4">
    <source>
        <dbReference type="Proteomes" id="UP000194474"/>
    </source>
</evidence>
<organism evidence="3 4">
    <name type="scientific">Devosia lucknowensis</name>
    <dbReference type="NCBI Taxonomy" id="1096929"/>
    <lineage>
        <taxon>Bacteria</taxon>
        <taxon>Pseudomonadati</taxon>
        <taxon>Pseudomonadota</taxon>
        <taxon>Alphaproteobacteria</taxon>
        <taxon>Hyphomicrobiales</taxon>
        <taxon>Devosiaceae</taxon>
        <taxon>Devosia</taxon>
    </lineage>
</organism>
<protein>
    <submittedName>
        <fullName evidence="3">LTXXQ motif family protein</fullName>
    </submittedName>
</protein>
<feature type="chain" id="PRO_5013345995" evidence="2">
    <location>
        <begin position="28"/>
        <end position="215"/>
    </location>
</feature>
<dbReference type="GO" id="GO:0042597">
    <property type="term" value="C:periplasmic space"/>
    <property type="evidence" value="ECO:0007669"/>
    <property type="project" value="InterPro"/>
</dbReference>
<feature type="compositionally biased region" description="Gly residues" evidence="1">
    <location>
        <begin position="61"/>
        <end position="70"/>
    </location>
</feature>
<feature type="compositionally biased region" description="Basic and acidic residues" evidence="1">
    <location>
        <begin position="182"/>
        <end position="195"/>
    </location>
</feature>